<sequence>MTTETIPVAGEVSADTLDTVAELLRGKRAAVLTGAGLSTDSGIPDYRGKGAPVRTPMNYQTFIDDPRARVRYWAGSHLGWRRFRAAEPNLGHRSLVALEAHGVISGVITQNVDGLHTRAGSRHVVDLHGSMDLVVCLGCGQAFDRESIAARLEADNPSLRRLDSARLAPDGDADVTDLTGFVIPACTVCGGMLKPNVVFFGELVPTVKFVEATALVAGAQALIVAGSSLAVNSGIRLLEQARRRKLPIIVINRGVTKGDARALVKLEAGTSEVLAGLAERLTG</sequence>
<dbReference type="EMBL" id="SOFS01000012">
    <property type="protein sequence ID" value="TFC22535.1"/>
    <property type="molecule type" value="Genomic_DNA"/>
</dbReference>
<dbReference type="EC" id="2.3.1.286" evidence="1"/>
<dbReference type="PANTHER" id="PTHR11085">
    <property type="entry name" value="NAD-DEPENDENT PROTEIN DEACYLASE SIRTUIN-5, MITOCHONDRIAL-RELATED"/>
    <property type="match status" value="1"/>
</dbReference>
<evidence type="ECO:0000256" key="1">
    <source>
        <dbReference type="ARBA" id="ARBA00012928"/>
    </source>
</evidence>
<reference evidence="6 7" key="1">
    <citation type="submission" date="2019-03" db="EMBL/GenBank/DDBJ databases">
        <title>Genomics of glacier-inhabiting Cryobacterium strains.</title>
        <authorList>
            <person name="Liu Q."/>
            <person name="Xin Y.-H."/>
        </authorList>
    </citation>
    <scope>NUCLEOTIDE SEQUENCE [LARGE SCALE GENOMIC DNA]</scope>
    <source>
        <strain evidence="6 7">MDB1-5</strain>
    </source>
</reference>
<feature type="binding site" evidence="4">
    <location>
        <position position="136"/>
    </location>
    <ligand>
        <name>Zn(2+)</name>
        <dbReference type="ChEBI" id="CHEBI:29105"/>
    </ligand>
</feature>
<dbReference type="InterPro" id="IPR003000">
    <property type="entry name" value="Sirtuin"/>
</dbReference>
<keyword evidence="4" id="KW-0862">Zinc</keyword>
<dbReference type="PANTHER" id="PTHR11085:SF10">
    <property type="entry name" value="NAD-DEPENDENT PROTEIN DEACYLASE SIRTUIN-5, MITOCHONDRIAL-RELATED"/>
    <property type="match status" value="1"/>
</dbReference>
<dbReference type="Pfam" id="PF02146">
    <property type="entry name" value="SIR2"/>
    <property type="match status" value="1"/>
</dbReference>
<keyword evidence="3" id="KW-0520">NAD</keyword>
<dbReference type="InterPro" id="IPR050134">
    <property type="entry name" value="NAD-dep_sirtuin_deacylases"/>
</dbReference>
<protein>
    <recommendedName>
        <fullName evidence="1">protein acetyllysine N-acetyltransferase</fullName>
        <ecNumber evidence="1">2.3.1.286</ecNumber>
    </recommendedName>
</protein>
<accession>A0ABY2ITU7</accession>
<name>A0ABY2ITU7_9MICO</name>
<dbReference type="Proteomes" id="UP000297604">
    <property type="component" value="Unassembled WGS sequence"/>
</dbReference>
<evidence type="ECO:0000256" key="2">
    <source>
        <dbReference type="ARBA" id="ARBA00022679"/>
    </source>
</evidence>
<dbReference type="InterPro" id="IPR026591">
    <property type="entry name" value="Sirtuin_cat_small_dom_sf"/>
</dbReference>
<evidence type="ECO:0000256" key="3">
    <source>
        <dbReference type="ARBA" id="ARBA00023027"/>
    </source>
</evidence>
<keyword evidence="2" id="KW-0808">Transferase</keyword>
<dbReference type="InterPro" id="IPR029035">
    <property type="entry name" value="DHS-like_NAD/FAD-binding_dom"/>
</dbReference>
<dbReference type="Gene3D" id="3.40.50.1220">
    <property type="entry name" value="TPP-binding domain"/>
    <property type="match status" value="1"/>
</dbReference>
<feature type="binding site" evidence="4">
    <location>
        <position position="189"/>
    </location>
    <ligand>
        <name>Zn(2+)</name>
        <dbReference type="ChEBI" id="CHEBI:29105"/>
    </ligand>
</feature>
<dbReference type="Gene3D" id="3.30.1600.10">
    <property type="entry name" value="SIR2/SIRT2 'Small Domain"/>
    <property type="match status" value="1"/>
</dbReference>
<keyword evidence="7" id="KW-1185">Reference proteome</keyword>
<organism evidence="6 7">
    <name type="scientific">Cryobacterium glucosi</name>
    <dbReference type="NCBI Taxonomy" id="1259175"/>
    <lineage>
        <taxon>Bacteria</taxon>
        <taxon>Bacillati</taxon>
        <taxon>Actinomycetota</taxon>
        <taxon>Actinomycetes</taxon>
        <taxon>Micrococcales</taxon>
        <taxon>Microbacteriaceae</taxon>
        <taxon>Cryobacterium</taxon>
    </lineage>
</organism>
<dbReference type="PROSITE" id="PS50305">
    <property type="entry name" value="SIRTUIN"/>
    <property type="match status" value="1"/>
</dbReference>
<feature type="binding site" evidence="4">
    <location>
        <position position="186"/>
    </location>
    <ligand>
        <name>Zn(2+)</name>
        <dbReference type="ChEBI" id="CHEBI:29105"/>
    </ligand>
</feature>
<keyword evidence="4" id="KW-0479">Metal-binding</keyword>
<dbReference type="SUPFAM" id="SSF52467">
    <property type="entry name" value="DHS-like NAD/FAD-binding domain"/>
    <property type="match status" value="1"/>
</dbReference>
<comment type="caution">
    <text evidence="6">The sequence shown here is derived from an EMBL/GenBank/DDBJ whole genome shotgun (WGS) entry which is preliminary data.</text>
</comment>
<evidence type="ECO:0000259" key="5">
    <source>
        <dbReference type="PROSITE" id="PS50305"/>
    </source>
</evidence>
<feature type="binding site" evidence="4">
    <location>
        <position position="139"/>
    </location>
    <ligand>
        <name>Zn(2+)</name>
        <dbReference type="ChEBI" id="CHEBI:29105"/>
    </ligand>
</feature>
<dbReference type="InterPro" id="IPR026590">
    <property type="entry name" value="Ssirtuin_cat_dom"/>
</dbReference>
<evidence type="ECO:0000256" key="4">
    <source>
        <dbReference type="PROSITE-ProRule" id="PRU00236"/>
    </source>
</evidence>
<feature type="domain" description="Deacetylase sirtuin-type" evidence="5">
    <location>
        <begin position="9"/>
        <end position="283"/>
    </location>
</feature>
<evidence type="ECO:0000313" key="7">
    <source>
        <dbReference type="Proteomes" id="UP000297604"/>
    </source>
</evidence>
<evidence type="ECO:0000313" key="6">
    <source>
        <dbReference type="EMBL" id="TFC22535.1"/>
    </source>
</evidence>
<dbReference type="RefSeq" id="WP_134561123.1">
    <property type="nucleotide sequence ID" value="NZ_SOFS01000012.1"/>
</dbReference>
<gene>
    <name evidence="6" type="ORF">E3O46_03585</name>
</gene>
<proteinExistence type="predicted"/>
<feature type="active site" description="Proton acceptor" evidence="4">
    <location>
        <position position="128"/>
    </location>
</feature>